<dbReference type="Gene3D" id="6.10.250.170">
    <property type="match status" value="1"/>
</dbReference>
<dbReference type="EMBL" id="JAAAIP010000084">
    <property type="protein sequence ID" value="KAG0326337.1"/>
    <property type="molecule type" value="Genomic_DNA"/>
</dbReference>
<accession>A0A9P6RT46</accession>
<sequence>MAMLHPPPRGGYGTKTFNWKVHEFVGYQGYKFPCGGFPRGVNTDIKAGQIVPVRFWTSVLRDTTHLPKKSIDQARHGGGMCEFSLSYDGGKSFHVIATYTKTCPDAAYKWPVRIPDNVPSCNQPGKCLFSWSWTAALIPQFYHNCADVTVHGVKGGKLPRKTIQIYDFNRFKKGVTFPGDVTPRMSSVVFRSFASASDQQPPPPAVTVSKSLLSQEVAIMTLHQSAFTHDTAKLLIKEWAAIEQDQSIRAVMLKSDHKSIFCAGIDFREFLKGSESFGNYWRSIRKVFDTIYSSRLNTAASMHGHSLGLGCVLGMACNDRFMMGAVSKPATIGLNEVAVGVPVPYWLAELFATITSRRHAERFLPLGRILSIQEAHSVGLVDKVDFRNQEEMDDFVVRYLIGRCQAPREAQIETMRVVRSDFLRTFRASEEEDVKTITSYVAKDEAQTILKEQLAKLANKSKK</sequence>
<dbReference type="PANTHER" id="PTHR11941">
    <property type="entry name" value="ENOYL-COA HYDRATASE-RELATED"/>
    <property type="match status" value="1"/>
</dbReference>
<comment type="caution">
    <text evidence="1">The sequence shown here is derived from an EMBL/GenBank/DDBJ whole genome shotgun (WGS) entry which is preliminary data.</text>
</comment>
<dbReference type="GO" id="GO:0005739">
    <property type="term" value="C:mitochondrion"/>
    <property type="evidence" value="ECO:0007669"/>
    <property type="project" value="TreeGrafter"/>
</dbReference>
<evidence type="ECO:0000313" key="1">
    <source>
        <dbReference type="EMBL" id="KAG0326337.1"/>
    </source>
</evidence>
<dbReference type="CDD" id="cd06558">
    <property type="entry name" value="crotonase-like"/>
    <property type="match status" value="1"/>
</dbReference>
<dbReference type="InterPro" id="IPR001753">
    <property type="entry name" value="Enoyl-CoA_hydra/iso"/>
</dbReference>
<dbReference type="GO" id="GO:0016853">
    <property type="term" value="F:isomerase activity"/>
    <property type="evidence" value="ECO:0007669"/>
    <property type="project" value="UniProtKB-KW"/>
</dbReference>
<gene>
    <name evidence="1" type="primary">ECI1</name>
    <name evidence="1" type="ORF">BGZ99_009689</name>
</gene>
<dbReference type="GO" id="GO:0006635">
    <property type="term" value="P:fatty acid beta-oxidation"/>
    <property type="evidence" value="ECO:0007669"/>
    <property type="project" value="TreeGrafter"/>
</dbReference>
<name>A0A9P6RT46_9FUNG</name>
<proteinExistence type="predicted"/>
<organism evidence="1 2">
    <name type="scientific">Dissophora globulifera</name>
    <dbReference type="NCBI Taxonomy" id="979702"/>
    <lineage>
        <taxon>Eukaryota</taxon>
        <taxon>Fungi</taxon>
        <taxon>Fungi incertae sedis</taxon>
        <taxon>Mucoromycota</taxon>
        <taxon>Mortierellomycotina</taxon>
        <taxon>Mortierellomycetes</taxon>
        <taxon>Mortierellales</taxon>
        <taxon>Mortierellaceae</taxon>
        <taxon>Dissophora</taxon>
    </lineage>
</organism>
<dbReference type="SUPFAM" id="SSF52096">
    <property type="entry name" value="ClpP/crotonase"/>
    <property type="match status" value="1"/>
</dbReference>
<dbReference type="Gene3D" id="2.70.50.70">
    <property type="match status" value="1"/>
</dbReference>
<dbReference type="InterPro" id="IPR029045">
    <property type="entry name" value="ClpP/crotonase-like_dom_sf"/>
</dbReference>
<dbReference type="Pfam" id="PF00378">
    <property type="entry name" value="ECH_1"/>
    <property type="match status" value="1"/>
</dbReference>
<reference evidence="1" key="1">
    <citation type="journal article" date="2020" name="Fungal Divers.">
        <title>Resolving the Mortierellaceae phylogeny through synthesis of multi-gene phylogenetics and phylogenomics.</title>
        <authorList>
            <person name="Vandepol N."/>
            <person name="Liber J."/>
            <person name="Desiro A."/>
            <person name="Na H."/>
            <person name="Kennedy M."/>
            <person name="Barry K."/>
            <person name="Grigoriev I.V."/>
            <person name="Miller A.N."/>
            <person name="O'Donnell K."/>
            <person name="Stajich J.E."/>
            <person name="Bonito G."/>
        </authorList>
    </citation>
    <scope>NUCLEOTIDE SEQUENCE</scope>
    <source>
        <strain evidence="1">REB-010B</strain>
    </source>
</reference>
<dbReference type="OrthoDB" id="410701at2759"/>
<dbReference type="AlphaFoldDB" id="A0A9P6RT46"/>
<dbReference type="Proteomes" id="UP000738325">
    <property type="component" value="Unassembled WGS sequence"/>
</dbReference>
<keyword evidence="2" id="KW-1185">Reference proteome</keyword>
<dbReference type="PANTHER" id="PTHR11941:SF45">
    <property type="entry name" value="ENOYL-COA DELTA ISOMERASE 1, MITOCHONDRIAL"/>
    <property type="match status" value="1"/>
</dbReference>
<keyword evidence="1" id="KW-0413">Isomerase</keyword>
<protein>
    <submittedName>
        <fullName evidence="1">Dodecenoyl-CoA isomerase</fullName>
    </submittedName>
</protein>
<dbReference type="Gene3D" id="3.90.226.10">
    <property type="entry name" value="2-enoyl-CoA Hydratase, Chain A, domain 1"/>
    <property type="match status" value="1"/>
</dbReference>
<evidence type="ECO:0000313" key="2">
    <source>
        <dbReference type="Proteomes" id="UP000738325"/>
    </source>
</evidence>